<evidence type="ECO:0000313" key="3">
    <source>
        <dbReference type="EMBL" id="MBA8912270.1"/>
    </source>
</evidence>
<dbReference type="AlphaFoldDB" id="A0AA40VAR2"/>
<evidence type="ECO:0000259" key="2">
    <source>
        <dbReference type="Pfam" id="PF19263"/>
    </source>
</evidence>
<proteinExistence type="predicted"/>
<feature type="domain" description="NrS-1 polymerase-like helicase" evidence="2">
    <location>
        <begin position="511"/>
        <end position="619"/>
    </location>
</feature>
<dbReference type="EMBL" id="JACJIB010000002">
    <property type="protein sequence ID" value="MBA8912270.1"/>
    <property type="molecule type" value="Genomic_DNA"/>
</dbReference>
<reference evidence="3 4" key="1">
    <citation type="submission" date="2020-08" db="EMBL/GenBank/DDBJ databases">
        <title>Genomic Encyclopedia of Type Strains, Phase IV (KMG-IV): sequencing the most valuable type-strain genomes for metagenomic binning, comparative biology and taxonomic classification.</title>
        <authorList>
            <person name="Goeker M."/>
        </authorList>
    </citation>
    <scope>NUCLEOTIDE SEQUENCE [LARGE SCALE GENOMIC DNA]</scope>
    <source>
        <strain evidence="3 4">DSM 11490</strain>
    </source>
</reference>
<organism evidence="3 4">
    <name type="scientific">Methylorubrum thiocyanatum</name>
    <dbReference type="NCBI Taxonomy" id="47958"/>
    <lineage>
        <taxon>Bacteria</taxon>
        <taxon>Pseudomonadati</taxon>
        <taxon>Pseudomonadota</taxon>
        <taxon>Alphaproteobacteria</taxon>
        <taxon>Hyphomicrobiales</taxon>
        <taxon>Methylobacteriaceae</taxon>
        <taxon>Methylorubrum</taxon>
    </lineage>
</organism>
<name>A0AA40VAR2_9HYPH</name>
<dbReference type="Proteomes" id="UP000543554">
    <property type="component" value="Unassembled WGS sequence"/>
</dbReference>
<gene>
    <name evidence="3" type="ORF">HNR51_001338</name>
</gene>
<keyword evidence="4" id="KW-1185">Reference proteome</keyword>
<evidence type="ECO:0000313" key="4">
    <source>
        <dbReference type="Proteomes" id="UP000543554"/>
    </source>
</evidence>
<dbReference type="Pfam" id="PF19263">
    <property type="entry name" value="DUF5906"/>
    <property type="match status" value="1"/>
</dbReference>
<feature type="region of interest" description="Disordered" evidence="1">
    <location>
        <begin position="672"/>
        <end position="691"/>
    </location>
</feature>
<accession>A0AA40VAR2</accession>
<comment type="caution">
    <text evidence="3">The sequence shown here is derived from an EMBL/GenBank/DDBJ whole genome shotgun (WGS) entry which is preliminary data.</text>
</comment>
<dbReference type="SUPFAM" id="SSF52540">
    <property type="entry name" value="P-loop containing nucleoside triphosphate hydrolases"/>
    <property type="match status" value="1"/>
</dbReference>
<dbReference type="InterPro" id="IPR027417">
    <property type="entry name" value="P-loop_NTPase"/>
</dbReference>
<sequence length="826" mass="91352">MSNMDHHVADGNDALDFLKHFFDGATDGYIVVWGKNDKRTHSFHISDMKGAVAKLDELSPVGDTYAARGLQQSAVRGFDRGDEEGVRFVSGVWADIDTREGPHGSPKKPVDPMTLPADLNEALALVQAAGLPDPTVIIHTGGGCHLHWTYAVPVMLMTEAERVAEKALAEAWLARLRAVFKARGYKLDGVADLCRVVKIPNTWNHKTNPAKPVRLVTMGQRIERDDVLNIVATELKVTTKAAAKIGGASALLNDQAKQAAIAKAKPDNLASVLAGCAWMEHCEADAASLPEPEWTGMLSISSRCENGRVLSHKLSEPYAGYTFEETEQKIDHVLEAAGPILCNRVAGEIGFEGCARCPFRASIKSPITLAGQPRAVVKVQREAVYVEKGRTYFDLPSGEKLDPQEFGDGVRAKIGPNPHDKLMASSTMPKVKRRDYRPGNPDLIIQEEDGTKAVNLWHQGGITPVKGDPKPILDYFDRLIPLEDERRFLLQFLAHLYRHPEVKIEFGAIIVGGFGTGKSTFHTRIVGRLFGEGNARKLEGAELASPYNARWVDCQVLMIEEAHHGERLEVFKSTLELLVAERITVHDKYIRSFQGRTPRGITMVSNDDAPIVLPPGDRRWFLTATLPTPETAEEKREHRAFFERLYEVLDRDDTVLAAFAYHLQHEVSLEGFKPKGEPPMTTAKETATKASRTPVAQVLGELITERMAPFHKDIVEVKEVVHALKVSDYAHTLERISPQKIANVIRAVSGKPVNVEDGKHLELVIGPGKKPRPWAIRNTARWTTATREELKEEFLRLPGDAGDNVTDMRDAALRKAMEEAARRTGG</sequence>
<dbReference type="RefSeq" id="WP_182554384.1">
    <property type="nucleotide sequence ID" value="NZ_BPRF01000012.1"/>
</dbReference>
<protein>
    <recommendedName>
        <fullName evidence="2">NrS-1 polymerase-like helicase domain-containing protein</fullName>
    </recommendedName>
</protein>
<evidence type="ECO:0000256" key="1">
    <source>
        <dbReference type="SAM" id="MobiDB-lite"/>
    </source>
</evidence>
<dbReference type="InterPro" id="IPR045455">
    <property type="entry name" value="NrS-1_pol-like_helicase"/>
</dbReference>